<reference evidence="1 2" key="1">
    <citation type="submission" date="2021-05" db="EMBL/GenBank/DDBJ databases">
        <title>A Polyphasic approach of four new species of the genus Ohtaekwangia: Ohtaekwangia histidinii sp. nov., Ohtaekwangia cretensis sp. nov., Ohtaekwangia indiensis sp. nov., Ohtaekwangia reichenbachii sp. nov. from diverse environment.</title>
        <authorList>
            <person name="Octaviana S."/>
        </authorList>
    </citation>
    <scope>NUCLEOTIDE SEQUENCE [LARGE SCALE GENOMIC DNA]</scope>
    <source>
        <strain evidence="1 2">PWU37</strain>
    </source>
</reference>
<keyword evidence="2" id="KW-1185">Reference proteome</keyword>
<protein>
    <submittedName>
        <fullName evidence="1">DUF2158 domain-containing protein</fullName>
    </submittedName>
</protein>
<comment type="caution">
    <text evidence="1">The sequence shown here is derived from an EMBL/GenBank/DDBJ whole genome shotgun (WGS) entry which is preliminary data.</text>
</comment>
<evidence type="ECO:0000313" key="1">
    <source>
        <dbReference type="EMBL" id="MBT1688723.1"/>
    </source>
</evidence>
<gene>
    <name evidence="1" type="ORF">KK078_19290</name>
</gene>
<dbReference type="AlphaFoldDB" id="A0AAP2DB46"/>
<name>A0AAP2DB46_9BACT</name>
<organism evidence="1 2">
    <name type="scientific">Dawidia soli</name>
    <dbReference type="NCBI Taxonomy" id="2782352"/>
    <lineage>
        <taxon>Bacteria</taxon>
        <taxon>Pseudomonadati</taxon>
        <taxon>Bacteroidota</taxon>
        <taxon>Cytophagia</taxon>
        <taxon>Cytophagales</taxon>
        <taxon>Chryseotaleaceae</taxon>
        <taxon>Dawidia</taxon>
    </lineage>
</organism>
<sequence length="72" mass="8103">MNRMLNFKIGDVVQLPSEDKLMTVESVKGDTVQCIWLDPNHTVVYHGFPVSVLIFPEAGSFSKKSGNYLMEN</sequence>
<accession>A0AAP2DB46</accession>
<evidence type="ECO:0000313" key="2">
    <source>
        <dbReference type="Proteomes" id="UP001319180"/>
    </source>
</evidence>
<dbReference type="Proteomes" id="UP001319180">
    <property type="component" value="Unassembled WGS sequence"/>
</dbReference>
<proteinExistence type="predicted"/>
<dbReference type="EMBL" id="JAHESC010000030">
    <property type="protein sequence ID" value="MBT1688723.1"/>
    <property type="molecule type" value="Genomic_DNA"/>
</dbReference>